<feature type="compositionally biased region" description="Basic residues" evidence="1">
    <location>
        <begin position="73"/>
        <end position="83"/>
    </location>
</feature>
<reference evidence="2 3" key="1">
    <citation type="journal article" date="2024" name="Chem. Sci.">
        <title>Discovery of megapolipeptins by genome mining of a Burkholderiales bacteria collection.</title>
        <authorList>
            <person name="Paulo B.S."/>
            <person name="Recchia M.J.J."/>
            <person name="Lee S."/>
            <person name="Fergusson C.H."/>
            <person name="Romanowski S.B."/>
            <person name="Hernandez A."/>
            <person name="Krull N."/>
            <person name="Liu D.Y."/>
            <person name="Cavanagh H."/>
            <person name="Bos A."/>
            <person name="Gray C.A."/>
            <person name="Murphy B.T."/>
            <person name="Linington R.G."/>
            <person name="Eustaquio A.S."/>
        </authorList>
    </citation>
    <scope>NUCLEOTIDE SEQUENCE [LARGE SCALE GENOMIC DNA]</scope>
    <source>
        <strain evidence="2 3">RL17-350-BIC-E</strain>
    </source>
</reference>
<comment type="caution">
    <text evidence="2">The sequence shown here is derived from an EMBL/GenBank/DDBJ whole genome shotgun (WGS) entry which is preliminary data.</text>
</comment>
<gene>
    <name evidence="2" type="ORF">PQQ73_13685</name>
</gene>
<feature type="compositionally biased region" description="Pro residues" evidence="1">
    <location>
        <begin position="24"/>
        <end position="40"/>
    </location>
</feature>
<name>A0ABW9EF59_9BURK</name>
<evidence type="ECO:0000313" key="2">
    <source>
        <dbReference type="EMBL" id="MFM0717383.1"/>
    </source>
</evidence>
<keyword evidence="3" id="KW-1185">Reference proteome</keyword>
<dbReference type="EMBL" id="JAQQCL010000008">
    <property type="protein sequence ID" value="MFM0717383.1"/>
    <property type="molecule type" value="Genomic_DNA"/>
</dbReference>
<protein>
    <recommendedName>
        <fullName evidence="4">Chitin-binding protein</fullName>
    </recommendedName>
</protein>
<feature type="region of interest" description="Disordered" evidence="1">
    <location>
        <begin position="1"/>
        <end position="83"/>
    </location>
</feature>
<accession>A0ABW9EF59</accession>
<dbReference type="RefSeq" id="WP_408153290.1">
    <property type="nucleotide sequence ID" value="NZ_JAQQCL010000008.1"/>
</dbReference>
<evidence type="ECO:0000256" key="1">
    <source>
        <dbReference type="SAM" id="MobiDB-lite"/>
    </source>
</evidence>
<sequence length="83" mass="8973">MNSASTRVRIRDARHVRGLCMHTPMPPEIEPDAPSPPATDPDPEPDDPSREPEGDPPAKPPPMQSAGGELSRTCRRGSSRHAN</sequence>
<evidence type="ECO:0000313" key="3">
    <source>
        <dbReference type="Proteomes" id="UP001629392"/>
    </source>
</evidence>
<evidence type="ECO:0008006" key="4">
    <source>
        <dbReference type="Google" id="ProtNLM"/>
    </source>
</evidence>
<organism evidence="2 3">
    <name type="scientific">Paraburkholderia strydomiana</name>
    <dbReference type="NCBI Taxonomy" id="1245417"/>
    <lineage>
        <taxon>Bacteria</taxon>
        <taxon>Pseudomonadati</taxon>
        <taxon>Pseudomonadota</taxon>
        <taxon>Betaproteobacteria</taxon>
        <taxon>Burkholderiales</taxon>
        <taxon>Burkholderiaceae</taxon>
        <taxon>Paraburkholderia</taxon>
    </lineage>
</organism>
<proteinExistence type="predicted"/>
<dbReference type="Proteomes" id="UP001629392">
    <property type="component" value="Unassembled WGS sequence"/>
</dbReference>